<organism evidence="4 5">
    <name type="scientific">Neisseria leonii</name>
    <dbReference type="NCBI Taxonomy" id="2995413"/>
    <lineage>
        <taxon>Bacteria</taxon>
        <taxon>Pseudomonadati</taxon>
        <taxon>Pseudomonadota</taxon>
        <taxon>Betaproteobacteria</taxon>
        <taxon>Neisseriales</taxon>
        <taxon>Neisseriaceae</taxon>
        <taxon>Neisseria</taxon>
    </lineage>
</organism>
<proteinExistence type="predicted"/>
<evidence type="ECO:0000256" key="1">
    <source>
        <dbReference type="ARBA" id="ARBA00022737"/>
    </source>
</evidence>
<keyword evidence="1" id="KW-0677">Repeat</keyword>
<sequence length="178" mass="20197">MKKQNEKSELGVKMLNAFDEADFATIQEIVMSGKRNLDEITEVEHWNWLHKVLFNANFRVPPKKTIDYLIGYGIEVNAQDCYGMTPLHYALRAGNADAAIALLEAGADPNIPNIDNLRPLSMAGYTKDRLDVLELMLKNGGNVHNIINDNETILESWKPNSVSSQWQIDIYELMKKYA</sequence>
<dbReference type="PANTHER" id="PTHR24198:SF165">
    <property type="entry name" value="ANKYRIN REPEAT-CONTAINING PROTEIN-RELATED"/>
    <property type="match status" value="1"/>
</dbReference>
<dbReference type="PANTHER" id="PTHR24198">
    <property type="entry name" value="ANKYRIN REPEAT AND PROTEIN KINASE DOMAIN-CONTAINING PROTEIN"/>
    <property type="match status" value="1"/>
</dbReference>
<dbReference type="Gene3D" id="1.25.40.20">
    <property type="entry name" value="Ankyrin repeat-containing domain"/>
    <property type="match status" value="1"/>
</dbReference>
<reference evidence="4" key="1">
    <citation type="submission" date="2024-02" db="EMBL/GenBank/DDBJ databases">
        <title>Neisseria leonii sp. nov.</title>
        <authorList>
            <person name="Boutroux M."/>
            <person name="Favre-Rochex S."/>
            <person name="Gorgette O."/>
            <person name="Touak G."/>
            <person name="Muhle E."/>
            <person name="Chesneau O."/>
            <person name="Clermont D."/>
            <person name="Rahi P."/>
        </authorList>
    </citation>
    <scope>NUCLEOTIDE SEQUENCE</scope>
    <source>
        <strain evidence="4">51.81</strain>
    </source>
</reference>
<evidence type="ECO:0000256" key="3">
    <source>
        <dbReference type="PROSITE-ProRule" id="PRU00023"/>
    </source>
</evidence>
<dbReference type="EMBL" id="CP146598">
    <property type="protein sequence ID" value="WWY03910.1"/>
    <property type="molecule type" value="Genomic_DNA"/>
</dbReference>
<evidence type="ECO:0000313" key="4">
    <source>
        <dbReference type="EMBL" id="WWY03910.1"/>
    </source>
</evidence>
<dbReference type="InterPro" id="IPR036770">
    <property type="entry name" value="Ankyrin_rpt-contain_sf"/>
</dbReference>
<dbReference type="RefSeq" id="WP_338691932.1">
    <property type="nucleotide sequence ID" value="NZ_CP145811.1"/>
</dbReference>
<keyword evidence="2 3" id="KW-0040">ANK repeat</keyword>
<dbReference type="AlphaFoldDB" id="A0AAQ3V3Y9"/>
<dbReference type="PROSITE" id="PS50088">
    <property type="entry name" value="ANK_REPEAT"/>
    <property type="match status" value="1"/>
</dbReference>
<dbReference type="Proteomes" id="UP001149607">
    <property type="component" value="Chromosome"/>
</dbReference>
<dbReference type="InterPro" id="IPR002110">
    <property type="entry name" value="Ankyrin_rpt"/>
</dbReference>
<keyword evidence="5" id="KW-1185">Reference proteome</keyword>
<dbReference type="SUPFAM" id="SSF48403">
    <property type="entry name" value="Ankyrin repeat"/>
    <property type="match status" value="1"/>
</dbReference>
<protein>
    <submittedName>
        <fullName evidence="4">Ankyrin repeat domain-containing protein</fullName>
    </submittedName>
</protein>
<accession>A0AAQ3V3Y9</accession>
<dbReference type="Pfam" id="PF12796">
    <property type="entry name" value="Ank_2"/>
    <property type="match status" value="1"/>
</dbReference>
<dbReference type="PROSITE" id="PS50297">
    <property type="entry name" value="ANK_REP_REGION"/>
    <property type="match status" value="1"/>
</dbReference>
<name>A0AAQ3V3Y9_9NEIS</name>
<gene>
    <name evidence="4" type="ORF">V9W64_04080</name>
</gene>
<dbReference type="SMART" id="SM00248">
    <property type="entry name" value="ANK"/>
    <property type="match status" value="2"/>
</dbReference>
<evidence type="ECO:0000256" key="2">
    <source>
        <dbReference type="ARBA" id="ARBA00023043"/>
    </source>
</evidence>
<evidence type="ECO:0000313" key="5">
    <source>
        <dbReference type="Proteomes" id="UP001149607"/>
    </source>
</evidence>
<feature type="repeat" description="ANK" evidence="3">
    <location>
        <begin position="82"/>
        <end position="114"/>
    </location>
</feature>